<gene>
    <name evidence="6" type="ORF">FHS76_001869</name>
</gene>
<name>A0A7W9AWP5_9HYPH</name>
<dbReference type="PANTHER" id="PTHR46847">
    <property type="entry name" value="D-ALLOSE-BINDING PERIPLASMIC PROTEIN-RELATED"/>
    <property type="match status" value="1"/>
</dbReference>
<dbReference type="InterPro" id="IPR025997">
    <property type="entry name" value="SBP_2_dom"/>
</dbReference>
<reference evidence="6 7" key="1">
    <citation type="submission" date="2020-08" db="EMBL/GenBank/DDBJ databases">
        <title>Genomic Encyclopedia of Type Strains, Phase IV (KMG-IV): sequencing the most valuable type-strain genomes for metagenomic binning, comparative biology and taxonomic classification.</title>
        <authorList>
            <person name="Goeker M."/>
        </authorList>
    </citation>
    <scope>NUCLEOTIDE SEQUENCE [LARGE SCALE GENOMIC DNA]</scope>
    <source>
        <strain evidence="6 7">DSM 26944</strain>
    </source>
</reference>
<dbReference type="GO" id="GO:0030313">
    <property type="term" value="C:cell envelope"/>
    <property type="evidence" value="ECO:0007669"/>
    <property type="project" value="UniProtKB-SubCell"/>
</dbReference>
<evidence type="ECO:0000256" key="4">
    <source>
        <dbReference type="SAM" id="SignalP"/>
    </source>
</evidence>
<dbReference type="PANTHER" id="PTHR46847:SF1">
    <property type="entry name" value="D-ALLOSE-BINDING PERIPLASMIC PROTEIN-RELATED"/>
    <property type="match status" value="1"/>
</dbReference>
<dbReference type="AlphaFoldDB" id="A0A7W9AWP5"/>
<evidence type="ECO:0000313" key="6">
    <source>
        <dbReference type="EMBL" id="MBB5701994.1"/>
    </source>
</evidence>
<keyword evidence="3 4" id="KW-0732">Signal</keyword>
<protein>
    <submittedName>
        <fullName evidence="6">ABC-type sugar transport system substrate-binding protein</fullName>
    </submittedName>
</protein>
<evidence type="ECO:0000256" key="3">
    <source>
        <dbReference type="ARBA" id="ARBA00022729"/>
    </source>
</evidence>
<dbReference type="Pfam" id="PF13407">
    <property type="entry name" value="Peripla_BP_4"/>
    <property type="match status" value="1"/>
</dbReference>
<feature type="signal peptide" evidence="4">
    <location>
        <begin position="1"/>
        <end position="22"/>
    </location>
</feature>
<feature type="chain" id="PRO_5031128607" evidence="4">
    <location>
        <begin position="23"/>
        <end position="299"/>
    </location>
</feature>
<dbReference type="GO" id="GO:0030246">
    <property type="term" value="F:carbohydrate binding"/>
    <property type="evidence" value="ECO:0007669"/>
    <property type="project" value="UniProtKB-ARBA"/>
</dbReference>
<dbReference type="EMBL" id="JACIJG010000006">
    <property type="protein sequence ID" value="MBB5701994.1"/>
    <property type="molecule type" value="Genomic_DNA"/>
</dbReference>
<keyword evidence="7" id="KW-1185">Reference proteome</keyword>
<comment type="similarity">
    <text evidence="2">Belongs to the bacterial solute-binding protein 2 family.</text>
</comment>
<organism evidence="6 7">
    <name type="scientific">Brucella daejeonensis</name>
    <dbReference type="NCBI Taxonomy" id="659015"/>
    <lineage>
        <taxon>Bacteria</taxon>
        <taxon>Pseudomonadati</taxon>
        <taxon>Pseudomonadota</taxon>
        <taxon>Alphaproteobacteria</taxon>
        <taxon>Hyphomicrobiales</taxon>
        <taxon>Brucellaceae</taxon>
        <taxon>Brucella/Ochrobactrum group</taxon>
        <taxon>Brucella</taxon>
    </lineage>
</organism>
<dbReference type="Proteomes" id="UP000555546">
    <property type="component" value="Unassembled WGS sequence"/>
</dbReference>
<evidence type="ECO:0000313" key="7">
    <source>
        <dbReference type="Proteomes" id="UP000555546"/>
    </source>
</evidence>
<evidence type="ECO:0000256" key="1">
    <source>
        <dbReference type="ARBA" id="ARBA00004196"/>
    </source>
</evidence>
<accession>A0A7W9AWP5</accession>
<comment type="subcellular location">
    <subcellularLocation>
        <location evidence="1">Cell envelope</location>
    </subcellularLocation>
</comment>
<evidence type="ECO:0000256" key="2">
    <source>
        <dbReference type="ARBA" id="ARBA00007639"/>
    </source>
</evidence>
<feature type="domain" description="Periplasmic binding protein" evidence="5">
    <location>
        <begin position="27"/>
        <end position="284"/>
    </location>
</feature>
<comment type="caution">
    <text evidence="6">The sequence shown here is derived from an EMBL/GenBank/DDBJ whole genome shotgun (WGS) entry which is preliminary data.</text>
</comment>
<dbReference type="RefSeq" id="WP_183651070.1">
    <property type="nucleotide sequence ID" value="NZ_JACIJG010000006.1"/>
</dbReference>
<dbReference type="Gene3D" id="3.40.50.2300">
    <property type="match status" value="2"/>
</dbReference>
<proteinExistence type="inferred from homology"/>
<dbReference type="InterPro" id="IPR028082">
    <property type="entry name" value="Peripla_BP_I"/>
</dbReference>
<sequence>MKIYRQLFLAAGVSMFAAAAHAEAPKICVSTWNLTNPYWVNVVNGAKERGAEVGAEIVVNDPSNDNSRQIASIENFVTLGCKAIIIAAIDPASTEQPLADARAAGVKIIAQSMETPVADVWASADEHDMGHTIGVEAGKWIAEKLDGKASVLVLNDDRQPQMIARKQGILDGIAEKAPDAKIVADQTAPDTATGMTVTESVLQANPGLNVVVANNDASALGALAAAESAGIDTTNMFIGGVDATPEAREKIDGKTAFRASVDNVPFDNGRQDVDFAMKLIAGEKIEYRQVIKVKAYSGK</sequence>
<keyword evidence="6" id="KW-0762">Sugar transport</keyword>
<dbReference type="CDD" id="cd01536">
    <property type="entry name" value="PBP1_ABC_sugar_binding-like"/>
    <property type="match status" value="1"/>
</dbReference>
<dbReference type="SUPFAM" id="SSF53822">
    <property type="entry name" value="Periplasmic binding protein-like I"/>
    <property type="match status" value="1"/>
</dbReference>
<keyword evidence="6" id="KW-0813">Transport</keyword>
<evidence type="ECO:0000259" key="5">
    <source>
        <dbReference type="Pfam" id="PF13407"/>
    </source>
</evidence>